<evidence type="ECO:0000256" key="13">
    <source>
        <dbReference type="SAM" id="MobiDB-lite"/>
    </source>
</evidence>
<dbReference type="EC" id="3.4.19.9" evidence="12"/>
<dbReference type="InterPro" id="IPR029062">
    <property type="entry name" value="Class_I_gatase-like"/>
</dbReference>
<evidence type="ECO:0000259" key="15">
    <source>
        <dbReference type="PROSITE" id="PS50054"/>
    </source>
</evidence>
<dbReference type="Gene3D" id="3.90.190.10">
    <property type="entry name" value="Protein tyrosine phosphatase superfamily"/>
    <property type="match status" value="1"/>
</dbReference>
<evidence type="ECO:0000256" key="14">
    <source>
        <dbReference type="SAM" id="SignalP"/>
    </source>
</evidence>
<evidence type="ECO:0000256" key="4">
    <source>
        <dbReference type="ARBA" id="ARBA00022525"/>
    </source>
</evidence>
<keyword evidence="19" id="KW-1185">Reference proteome</keyword>
<dbReference type="InterPro" id="IPR011697">
    <property type="entry name" value="Peptidase_C26"/>
</dbReference>
<comment type="similarity">
    <text evidence="2">Belongs to the protein-tyrosine phosphatase family. Non-receptor class dual specificity subfamily.</text>
</comment>
<dbReference type="InterPro" id="IPR029021">
    <property type="entry name" value="Prot-tyrosine_phosphatase-like"/>
</dbReference>
<name>A0AAN8LBS7_9TELE</name>
<evidence type="ECO:0000256" key="12">
    <source>
        <dbReference type="PROSITE-ProRule" id="PRU00607"/>
    </source>
</evidence>
<dbReference type="InterPro" id="IPR000387">
    <property type="entry name" value="Tyr_Pase_dom"/>
</dbReference>
<evidence type="ECO:0000256" key="6">
    <source>
        <dbReference type="ARBA" id="ARBA00022801"/>
    </source>
</evidence>
<evidence type="ECO:0000256" key="5">
    <source>
        <dbReference type="ARBA" id="ARBA00022729"/>
    </source>
</evidence>
<dbReference type="GO" id="GO:0005773">
    <property type="term" value="C:vacuole"/>
    <property type="evidence" value="ECO:0007669"/>
    <property type="project" value="TreeGrafter"/>
</dbReference>
<dbReference type="PROSITE" id="PS51275">
    <property type="entry name" value="PEPTIDASE_C26_GGH"/>
    <property type="match status" value="1"/>
</dbReference>
<evidence type="ECO:0000256" key="9">
    <source>
        <dbReference type="ARBA" id="ARBA00048336"/>
    </source>
</evidence>
<reference evidence="18 19" key="1">
    <citation type="submission" date="2021-04" db="EMBL/GenBank/DDBJ databases">
        <authorList>
            <person name="De Guttry C."/>
            <person name="Zahm M."/>
            <person name="Klopp C."/>
            <person name="Cabau C."/>
            <person name="Louis A."/>
            <person name="Berthelot C."/>
            <person name="Parey E."/>
            <person name="Roest Crollius H."/>
            <person name="Montfort J."/>
            <person name="Robinson-Rechavi M."/>
            <person name="Bucao C."/>
            <person name="Bouchez O."/>
            <person name="Gislard M."/>
            <person name="Lluch J."/>
            <person name="Milhes M."/>
            <person name="Lampietro C."/>
            <person name="Lopez Roques C."/>
            <person name="Donnadieu C."/>
            <person name="Braasch I."/>
            <person name="Desvignes T."/>
            <person name="Postlethwait J."/>
            <person name="Bobe J."/>
            <person name="Wedekind C."/>
            <person name="Guiguen Y."/>
        </authorList>
    </citation>
    <scope>NUCLEOTIDE SEQUENCE [LARGE SCALE GENOMIC DNA]</scope>
    <source>
        <strain evidence="18">Cs_M1</strain>
        <tissue evidence="18">Blood</tissue>
    </source>
</reference>
<dbReference type="InterPro" id="IPR036533">
    <property type="entry name" value="BAG_dom_sf"/>
</dbReference>
<dbReference type="GO" id="GO:0034722">
    <property type="term" value="F:gamma-glutamyl-peptidase activity"/>
    <property type="evidence" value="ECO:0007669"/>
    <property type="project" value="UniProtKB-UniRule"/>
</dbReference>
<evidence type="ECO:0000256" key="11">
    <source>
        <dbReference type="PIRSR" id="PIRSR620405-1"/>
    </source>
</evidence>
<evidence type="ECO:0000313" key="18">
    <source>
        <dbReference type="EMBL" id="KAK6306104.1"/>
    </source>
</evidence>
<keyword evidence="6 12" id="KW-0378">Hydrolase</keyword>
<comment type="subcellular location">
    <subcellularLocation>
        <location evidence="1">Secreted</location>
        <location evidence="1">Extracellular space</location>
    </subcellularLocation>
</comment>
<feature type="active site" description="Nucleophile" evidence="10 12">
    <location>
        <position position="564"/>
    </location>
</feature>
<evidence type="ECO:0000259" key="17">
    <source>
        <dbReference type="PROSITE" id="PS51035"/>
    </source>
</evidence>
<dbReference type="Pfam" id="PF00782">
    <property type="entry name" value="DSPc"/>
    <property type="match status" value="1"/>
</dbReference>
<dbReference type="SUPFAM" id="SSF52317">
    <property type="entry name" value="Class I glutamine amidotransferase-like"/>
    <property type="match status" value="1"/>
</dbReference>
<dbReference type="SUPFAM" id="SSF52799">
    <property type="entry name" value="(Phosphotyrosine protein) phosphatases II"/>
    <property type="match status" value="1"/>
</dbReference>
<gene>
    <name evidence="18" type="ORF">J4Q44_G00230290</name>
</gene>
<dbReference type="PROSITE" id="PS51273">
    <property type="entry name" value="GATASE_TYPE_1"/>
    <property type="match status" value="1"/>
</dbReference>
<dbReference type="SUPFAM" id="SSF63491">
    <property type="entry name" value="BAG domain"/>
    <property type="match status" value="1"/>
</dbReference>
<evidence type="ECO:0000256" key="8">
    <source>
        <dbReference type="ARBA" id="ARBA00047761"/>
    </source>
</evidence>
<dbReference type="InterPro" id="IPR015527">
    <property type="entry name" value="Pept_C26_g-glut_hydrolase"/>
</dbReference>
<evidence type="ECO:0000256" key="2">
    <source>
        <dbReference type="ARBA" id="ARBA00008601"/>
    </source>
</evidence>
<feature type="chain" id="PRO_5042975670" description="folate gamma-glutamyl hydrolase" evidence="14">
    <location>
        <begin position="22"/>
        <end position="774"/>
    </location>
</feature>
<accession>A0AAN8LBS7</accession>
<dbReference type="AlphaFoldDB" id="A0AAN8LBS7"/>
<feature type="active site" description="Phosphocysteine intermediate" evidence="11">
    <location>
        <position position="432"/>
    </location>
</feature>
<evidence type="ECO:0000313" key="19">
    <source>
        <dbReference type="Proteomes" id="UP001356427"/>
    </source>
</evidence>
<dbReference type="GO" id="GO:0051087">
    <property type="term" value="F:protein-folding chaperone binding"/>
    <property type="evidence" value="ECO:0007669"/>
    <property type="project" value="InterPro"/>
</dbReference>
<keyword evidence="4" id="KW-0964">Secreted</keyword>
<dbReference type="InterPro" id="IPR020405">
    <property type="entry name" value="Atypical_DUSP_subfamA"/>
</dbReference>
<dbReference type="InterPro" id="IPR003103">
    <property type="entry name" value="BAG_domain"/>
</dbReference>
<sequence length="774" mass="84563">MPAGRFPIPWLLLKLLVPSDTFHSRALSKCLSFRIRCAATLQPTGRQQASTLARVAKDQSRAQGGQANHTPSTNISTTTTLDHTVKGPLAILLGLTHTMGKVVLHCPQTPNTPLDRPFTLGHRLRLGPTRVGMGPHTSSSSGSQAPNLYTATMGPLSARNTPQPGQALALEPHPPMKPRYDQHYPGPHQHQCAPQVGPKSRPAPSPNPPNGKPVDFSSPPQMYNKPWRGGAQEPKPSQGEPPTPAQSQGPIGPQPLSDNPSLAKVQQVMARVLLLHEDVDEFVGKKSDKSYRYLEELLTKELLVLDSVETQGQEVEIDLSSPGLAVFELERLLFTGKAIISHADEVWPRLYIGDQDSATNVRQLANHRVTHVLNANHSKRRDGAETYLGMNIKYFGIEAHDSCNFDMSVNFQTAADFIHRALSEGGIVLVHCAVGVSRSATLVLAYLMLRQNLTLVDAICAVKDNRGILTQEVEDDVMKPFGKTYIPASYVKYIESAGSRVVPIRLTQSTAEYEKIFKSINGLLLIGGSSDLETSDFAKVAGIFYRLALKANDAGDSFPIWGTCLGMQLLTCLVAGENLLTKTTAENMALPLNLTTEAHSSQMFEGFPSDVMKALSQEALTGNFHHYGVTVKTFKENEKLQSFFSILSTNTAENGAIFVSTMEGRTYPFYGVQWHPEVNRFQWDPKLNFPHSSDAVRVASLLAEFFVNEVETFTVGPGQALSGPWCGRPRTWRGADVMAGLATRTTDLVRGARTGRAGLATRTICLIRPFTASC</sequence>
<dbReference type="GO" id="GO:0008138">
    <property type="term" value="F:protein tyrosine/serine/threonine phosphatase activity"/>
    <property type="evidence" value="ECO:0007669"/>
    <property type="project" value="InterPro"/>
</dbReference>
<dbReference type="Pfam" id="PF02179">
    <property type="entry name" value="BAG"/>
    <property type="match status" value="1"/>
</dbReference>
<feature type="compositionally biased region" description="Pro residues" evidence="13">
    <location>
        <begin position="201"/>
        <end position="211"/>
    </location>
</feature>
<feature type="signal peptide" evidence="14">
    <location>
        <begin position="1"/>
        <end position="21"/>
    </location>
</feature>
<feature type="active site" description="Proton donor" evidence="10">
    <location>
        <position position="675"/>
    </location>
</feature>
<evidence type="ECO:0000256" key="10">
    <source>
        <dbReference type="PIRSR" id="PIRSR615527-1"/>
    </source>
</evidence>
<dbReference type="PROSITE" id="PS50054">
    <property type="entry name" value="TYR_PHOSPHATASE_DUAL"/>
    <property type="match status" value="1"/>
</dbReference>
<dbReference type="PROSITE" id="PS50056">
    <property type="entry name" value="TYR_PHOSPHATASE_2"/>
    <property type="match status" value="1"/>
</dbReference>
<proteinExistence type="inferred from homology"/>
<dbReference type="Gene3D" id="1.20.58.120">
    <property type="entry name" value="BAG domain"/>
    <property type="match status" value="1"/>
</dbReference>
<feature type="domain" description="Tyrosine specific protein phosphatases" evidence="16">
    <location>
        <begin position="409"/>
        <end position="477"/>
    </location>
</feature>
<dbReference type="FunFam" id="3.40.50.880:FF:000024">
    <property type="entry name" value="Folate gamma-glutamyl hydrolase"/>
    <property type="match status" value="1"/>
</dbReference>
<feature type="region of interest" description="Disordered" evidence="13">
    <location>
        <begin position="56"/>
        <end position="80"/>
    </location>
</feature>
<comment type="caution">
    <text evidence="18">The sequence shown here is derived from an EMBL/GenBank/DDBJ whole genome shotgun (WGS) entry which is preliminary data.</text>
</comment>
<keyword evidence="5 14" id="KW-0732">Signal</keyword>
<organism evidence="18 19">
    <name type="scientific">Coregonus suidteri</name>
    <dbReference type="NCBI Taxonomy" id="861788"/>
    <lineage>
        <taxon>Eukaryota</taxon>
        <taxon>Metazoa</taxon>
        <taxon>Chordata</taxon>
        <taxon>Craniata</taxon>
        <taxon>Vertebrata</taxon>
        <taxon>Euteleostomi</taxon>
        <taxon>Actinopterygii</taxon>
        <taxon>Neopterygii</taxon>
        <taxon>Teleostei</taxon>
        <taxon>Protacanthopterygii</taxon>
        <taxon>Salmoniformes</taxon>
        <taxon>Salmonidae</taxon>
        <taxon>Coregoninae</taxon>
        <taxon>Coregonus</taxon>
    </lineage>
</organism>
<evidence type="ECO:0000256" key="1">
    <source>
        <dbReference type="ARBA" id="ARBA00004239"/>
    </source>
</evidence>
<comment type="similarity">
    <text evidence="3">Belongs to the peptidase C26 family.</text>
</comment>
<dbReference type="PRINTS" id="PR01908">
    <property type="entry name" value="ADSPHPHTASE"/>
</dbReference>
<evidence type="ECO:0000256" key="7">
    <source>
        <dbReference type="ARBA" id="ARBA00022912"/>
    </source>
</evidence>
<feature type="region of interest" description="Disordered" evidence="13">
    <location>
        <begin position="114"/>
        <end position="262"/>
    </location>
</feature>
<dbReference type="PROSITE" id="PS00383">
    <property type="entry name" value="TYR_PHOSPHATASE_1"/>
    <property type="match status" value="1"/>
</dbReference>
<feature type="compositionally biased region" description="Low complexity" evidence="13">
    <location>
        <begin position="68"/>
        <end position="80"/>
    </location>
</feature>
<feature type="domain" description="Tyrosine-protein phosphatase" evidence="15">
    <location>
        <begin position="342"/>
        <end position="487"/>
    </location>
</feature>
<dbReference type="PROSITE" id="PS51035">
    <property type="entry name" value="BAG"/>
    <property type="match status" value="1"/>
</dbReference>
<evidence type="ECO:0000259" key="16">
    <source>
        <dbReference type="PROSITE" id="PS50056"/>
    </source>
</evidence>
<dbReference type="InterPro" id="IPR000340">
    <property type="entry name" value="Dual-sp_phosphatase_cat-dom"/>
</dbReference>
<dbReference type="Proteomes" id="UP001356427">
    <property type="component" value="Unassembled WGS sequence"/>
</dbReference>
<dbReference type="InterPro" id="IPR020422">
    <property type="entry name" value="TYR_PHOSPHATASE_DUAL_dom"/>
</dbReference>
<dbReference type="GO" id="GO:0046900">
    <property type="term" value="P:tetrahydrofolylpolyglutamate metabolic process"/>
    <property type="evidence" value="ECO:0007669"/>
    <property type="project" value="TreeGrafter"/>
</dbReference>
<feature type="active site" evidence="12">
    <location>
        <position position="675"/>
    </location>
</feature>
<dbReference type="EMBL" id="JAGTTL010000021">
    <property type="protein sequence ID" value="KAK6306104.1"/>
    <property type="molecule type" value="Genomic_DNA"/>
</dbReference>
<dbReference type="PANTHER" id="PTHR11315:SF1">
    <property type="entry name" value="FOLATE GAMMA-GLUTAMYL HYDROLASE"/>
    <property type="match status" value="1"/>
</dbReference>
<protein>
    <recommendedName>
        <fullName evidence="12">folate gamma-glutamyl hydrolase</fullName>
        <ecNumber evidence="12">3.4.19.9</ecNumber>
    </recommendedName>
</protein>
<dbReference type="PRINTS" id="PR01909">
    <property type="entry name" value="ADSPHPHTASEA"/>
</dbReference>
<comment type="catalytic activity">
    <reaction evidence="8">
        <text>O-phospho-L-seryl-[protein] + H2O = L-seryl-[protein] + phosphate</text>
        <dbReference type="Rhea" id="RHEA:20629"/>
        <dbReference type="Rhea" id="RHEA-COMP:9863"/>
        <dbReference type="Rhea" id="RHEA-COMP:11604"/>
        <dbReference type="ChEBI" id="CHEBI:15377"/>
        <dbReference type="ChEBI" id="CHEBI:29999"/>
        <dbReference type="ChEBI" id="CHEBI:43474"/>
        <dbReference type="ChEBI" id="CHEBI:83421"/>
        <dbReference type="EC" id="3.1.3.16"/>
    </reaction>
</comment>
<feature type="compositionally biased region" description="Polar residues" evidence="13">
    <location>
        <begin position="136"/>
        <end position="150"/>
    </location>
</feature>
<dbReference type="SMART" id="SM00195">
    <property type="entry name" value="DSPc"/>
    <property type="match status" value="1"/>
</dbReference>
<dbReference type="Gene3D" id="3.40.50.880">
    <property type="match status" value="1"/>
</dbReference>
<comment type="catalytic activity">
    <reaction evidence="9">
        <text>O-phospho-L-threonyl-[protein] + H2O = L-threonyl-[protein] + phosphate</text>
        <dbReference type="Rhea" id="RHEA:47004"/>
        <dbReference type="Rhea" id="RHEA-COMP:11060"/>
        <dbReference type="Rhea" id="RHEA-COMP:11605"/>
        <dbReference type="ChEBI" id="CHEBI:15377"/>
        <dbReference type="ChEBI" id="CHEBI:30013"/>
        <dbReference type="ChEBI" id="CHEBI:43474"/>
        <dbReference type="ChEBI" id="CHEBI:61977"/>
        <dbReference type="EC" id="3.1.3.16"/>
    </reaction>
</comment>
<dbReference type="PANTHER" id="PTHR11315">
    <property type="entry name" value="PROTEASE FAMILY C26 GAMMA-GLUTAMYL HYDROLASE"/>
    <property type="match status" value="1"/>
</dbReference>
<dbReference type="Pfam" id="PF07722">
    <property type="entry name" value="Peptidase_C26"/>
    <property type="match status" value="1"/>
</dbReference>
<feature type="domain" description="BAG" evidence="17">
    <location>
        <begin position="261"/>
        <end position="313"/>
    </location>
</feature>
<evidence type="ECO:0000256" key="3">
    <source>
        <dbReference type="ARBA" id="ARBA00011083"/>
    </source>
</evidence>
<dbReference type="InterPro" id="IPR016130">
    <property type="entry name" value="Tyr_Pase_AS"/>
</dbReference>
<comment type="catalytic activity">
    <reaction evidence="12">
        <text>(6S)-5,6,7,8-tetrahydrofolyl-(gamma-L-Glu)(n) + (n-1) H2O = (6S)-5,6,7,8-tetrahydrofolate + (n-1) L-glutamate</text>
        <dbReference type="Rhea" id="RHEA:56784"/>
        <dbReference type="Rhea" id="RHEA-COMP:14738"/>
        <dbReference type="ChEBI" id="CHEBI:15377"/>
        <dbReference type="ChEBI" id="CHEBI:29985"/>
        <dbReference type="ChEBI" id="CHEBI:57453"/>
        <dbReference type="ChEBI" id="CHEBI:141005"/>
        <dbReference type="EC" id="3.4.19.9"/>
    </reaction>
</comment>
<keyword evidence="7" id="KW-0904">Protein phosphatase</keyword>
<dbReference type="GO" id="GO:0005576">
    <property type="term" value="C:extracellular region"/>
    <property type="evidence" value="ECO:0007669"/>
    <property type="project" value="UniProtKB-SubCell"/>
</dbReference>
<dbReference type="GO" id="GO:0004722">
    <property type="term" value="F:protein serine/threonine phosphatase activity"/>
    <property type="evidence" value="ECO:0007669"/>
    <property type="project" value="UniProtKB-EC"/>
</dbReference>
<dbReference type="SMART" id="SM00264">
    <property type="entry name" value="BAG"/>
    <property type="match status" value="1"/>
</dbReference>